<accession>A0ABM9YFI3</accession>
<reference evidence="2" key="1">
    <citation type="journal article" date="2015" name="PLoS Genet.">
        <title>The dynamic genome and transcriptome of the human fungal pathogen Blastomyces and close relative Emmonsia.</title>
        <authorList>
            <person name="Munoz J.F."/>
            <person name="Gauthier G.M."/>
            <person name="Desjardins C.A."/>
            <person name="Gallo J.E."/>
            <person name="Holder J."/>
            <person name="Sullivan T.D."/>
            <person name="Marty A.J."/>
            <person name="Carmen J.C."/>
            <person name="Chen Z."/>
            <person name="Ding L."/>
            <person name="Gujja S."/>
            <person name="Magrini V."/>
            <person name="Misas E."/>
            <person name="Mitreva M."/>
            <person name="Priest M."/>
            <person name="Saif S."/>
            <person name="Whiston E.A."/>
            <person name="Young S."/>
            <person name="Zeng Q."/>
            <person name="Goldman W.E."/>
            <person name="Mardis E.R."/>
            <person name="Taylor J.W."/>
            <person name="McEwen J.G."/>
            <person name="Clay O.K."/>
            <person name="Klein B.S."/>
            <person name="Cuomo C.A."/>
        </authorList>
    </citation>
    <scope>NUCLEOTIDE SEQUENCE [LARGE SCALE GENOMIC DNA]</scope>
    <source>
        <strain evidence="2">ER-3 / ATCC MYA-2586</strain>
    </source>
</reference>
<dbReference type="GeneID" id="69023770"/>
<dbReference type="Proteomes" id="UP000002039">
    <property type="component" value="Unassembled WGS sequence"/>
</dbReference>
<protein>
    <submittedName>
        <fullName evidence="1">Uncharacterized protein</fullName>
    </submittedName>
</protein>
<evidence type="ECO:0000313" key="1">
    <source>
        <dbReference type="EMBL" id="EEQ84315.2"/>
    </source>
</evidence>
<name>A0ABM9YFI3_AJEDR</name>
<dbReference type="EMBL" id="EQ999973">
    <property type="protein sequence ID" value="EEQ84315.2"/>
    <property type="molecule type" value="Genomic_DNA"/>
</dbReference>
<evidence type="ECO:0000313" key="2">
    <source>
        <dbReference type="Proteomes" id="UP000002039"/>
    </source>
</evidence>
<gene>
    <name evidence="1" type="ORF">BDCG_01120</name>
</gene>
<dbReference type="RefSeq" id="XP_045272314.1">
    <property type="nucleotide sequence ID" value="XM_045416629.1"/>
</dbReference>
<organism evidence="1 2">
    <name type="scientific">Ajellomyces dermatitidis (strain ER-3 / ATCC MYA-2586)</name>
    <name type="common">Blastomyces dermatitidis</name>
    <dbReference type="NCBI Taxonomy" id="559297"/>
    <lineage>
        <taxon>Eukaryota</taxon>
        <taxon>Fungi</taxon>
        <taxon>Dikarya</taxon>
        <taxon>Ascomycota</taxon>
        <taxon>Pezizomycotina</taxon>
        <taxon>Eurotiomycetes</taxon>
        <taxon>Eurotiomycetidae</taxon>
        <taxon>Onygenales</taxon>
        <taxon>Ajellomycetaceae</taxon>
        <taxon>Blastomyces</taxon>
    </lineage>
</organism>
<keyword evidence="2" id="KW-1185">Reference proteome</keyword>
<sequence>MQGNFRHKHPWKAQRATFTWSCVMEDLSDGSSKTKIYSTTFSRFYPPSQSRNAQSSLYLHIRLPRLAPPVKLNQGYLQGYLSRNEPTNIIVQKPTSLEQACGKLPSYTRTISSKHGVTAKLSTPARQRHF</sequence>
<proteinExistence type="predicted"/>